<feature type="chain" id="PRO_5004956226" evidence="1">
    <location>
        <begin position="22"/>
        <end position="97"/>
    </location>
</feature>
<feature type="signal peptide" evidence="1">
    <location>
        <begin position="1"/>
        <end position="21"/>
    </location>
</feature>
<keyword evidence="1" id="KW-0732">Signal</keyword>
<organism evidence="2">
    <name type="scientific">Conus geographus</name>
    <name type="common">Geography cone</name>
    <name type="synonym">Nubecula geographus</name>
    <dbReference type="NCBI Taxonomy" id="6491"/>
    <lineage>
        <taxon>Eukaryota</taxon>
        <taxon>Metazoa</taxon>
        <taxon>Spiralia</taxon>
        <taxon>Lophotrochozoa</taxon>
        <taxon>Mollusca</taxon>
        <taxon>Gastropoda</taxon>
        <taxon>Caenogastropoda</taxon>
        <taxon>Neogastropoda</taxon>
        <taxon>Conoidea</taxon>
        <taxon>Conidae</taxon>
        <taxon>Conus</taxon>
        <taxon>Gastridium</taxon>
    </lineage>
</organism>
<evidence type="ECO:0000256" key="1">
    <source>
        <dbReference type="SAM" id="SignalP"/>
    </source>
</evidence>
<dbReference type="AlphaFoldDB" id="X5IGX5"/>
<reference evidence="2" key="1">
    <citation type="journal article" date="2014" name="Nat. Commun.">
        <title>Evolution of separate predation- and defence-evoked venoms in carnivorous cone snails.</title>
        <authorList>
            <person name="Dutertre S."/>
            <person name="Jin A.-H."/>
            <person name="Vetter I."/>
            <person name="Hamilton B."/>
            <person name="Sunagar K."/>
            <person name="Lavergne V."/>
            <person name="Dutertre V."/>
            <person name="Fry B.G."/>
            <person name="Antunes A."/>
            <person name="Venter D.J."/>
            <person name="Alewood P.F."/>
            <person name="Lewis R.J."/>
        </authorList>
    </citation>
    <scope>NUCLEOTIDE SEQUENCE</scope>
    <source>
        <strain evidence="2">G058</strain>
        <tissue evidence="2">Venom duct</tissue>
    </source>
</reference>
<name>X5IGX5_CONGE</name>
<sequence length="97" mass="10641">MGMRMMFTVFLLVVLATTVVSSLQNVHLMAGMTQPKTKGLTWTNWSRKKNVAILPVADTTVVDADAPGPSEPRRAALCLTCFPVRLFVPLELNSSIH</sequence>
<accession>X5IGX5</accession>
<evidence type="ECO:0000313" key="2">
    <source>
        <dbReference type="EMBL" id="BAO65591.1"/>
    </source>
</evidence>
<proteinExistence type="evidence at transcript level"/>
<protein>
    <submittedName>
        <fullName evidence="2">G058 VD Superfamily A precursor conopeptide</fullName>
    </submittedName>
</protein>
<dbReference type="EMBL" id="AB910823">
    <property type="protein sequence ID" value="BAO65591.1"/>
    <property type="molecule type" value="mRNA"/>
</dbReference>